<feature type="compositionally biased region" description="Basic and acidic residues" evidence="1">
    <location>
        <begin position="118"/>
        <end position="144"/>
    </location>
</feature>
<organism evidence="4 5">
    <name type="scientific">Plasmodium ovale wallikeri</name>
    <dbReference type="NCBI Taxonomy" id="864142"/>
    <lineage>
        <taxon>Eukaryota</taxon>
        <taxon>Sar</taxon>
        <taxon>Alveolata</taxon>
        <taxon>Apicomplexa</taxon>
        <taxon>Aconoidasida</taxon>
        <taxon>Haemosporida</taxon>
        <taxon>Plasmodiidae</taxon>
        <taxon>Plasmodium</taxon>
        <taxon>Plasmodium (Plasmodium)</taxon>
    </lineage>
</organism>
<keyword evidence="6" id="KW-1185">Reference proteome</keyword>
<reference evidence="4" key="2">
    <citation type="submission" date="2016-05" db="EMBL/GenBank/DDBJ databases">
        <authorList>
            <person name="Lavstsen T."/>
            <person name="Jespersen J.S."/>
        </authorList>
    </citation>
    <scope>NUCLEOTIDE SEQUENCE [LARGE SCALE GENOMIC DNA]</scope>
</reference>
<keyword evidence="2" id="KW-0472">Membrane</keyword>
<feature type="compositionally biased region" description="Polar residues" evidence="1">
    <location>
        <begin position="374"/>
        <end position="388"/>
    </location>
</feature>
<evidence type="ECO:0000256" key="1">
    <source>
        <dbReference type="SAM" id="MobiDB-lite"/>
    </source>
</evidence>
<keyword evidence="2" id="KW-1133">Transmembrane helix</keyword>
<evidence type="ECO:0000313" key="5">
    <source>
        <dbReference type="Proteomes" id="UP000078550"/>
    </source>
</evidence>
<feature type="compositionally biased region" description="Basic and acidic residues" evidence="1">
    <location>
        <begin position="217"/>
        <end position="247"/>
    </location>
</feature>
<feature type="compositionally biased region" description="Polar residues" evidence="1">
    <location>
        <begin position="249"/>
        <end position="274"/>
    </location>
</feature>
<sequence length="522" mass="56718">MGVATIQVTYWNPDVSHDEKIQKCTQTFTEIKKHVNGEISKINQIGKGDNVAYSMCEELKEYINSEKNIYKECFSDDFSNINTEIKELTDTALSKCGNVFDEFEKLHRVQEPTNLNAKAEESLTEHEDCKKETAVEGEKCETKPENGAVALEAQQLTDQGKQELNGGLPSESDPNTIPEGKFRESIAPEGGDKSQSSSSNLEGVADPKADSPAGDSGDTRTVDSRVSSEEPKDAVDPNDIHATDDLGRASSQPGGDSSLPVATTGSSTFPNFSSTVVTETSDNVISFTSDTQHIKISGNSSTGTYVEGKTTGLHPPTGEQPSDAASPSPGDLSTSGGSEMHEKSSRGEHGDSAKEGIDGSKDQERAVSGKEQFTETQSTYVQSLSDGQTVHHDQSPDAGHLGSMTQKTSLEGHTTQDTSYHGDGGKLTTEDGNSSILDYDLGGIPIKTYITIGISILGFILLLIFLIKFTVLGRFFRKKKKNNKENIQEELHRIMYSPSSLEEQNVYFSYDNSEYSQYDSQY</sequence>
<feature type="compositionally biased region" description="Polar residues" evidence="1">
    <location>
        <begin position="319"/>
        <end position="337"/>
    </location>
</feature>
<dbReference type="Proteomes" id="UP000078555">
    <property type="component" value="Unassembled WGS sequence"/>
</dbReference>
<feature type="region of interest" description="Disordered" evidence="1">
    <location>
        <begin position="114"/>
        <end position="144"/>
    </location>
</feature>
<feature type="compositionally biased region" description="Basic and acidic residues" evidence="1">
    <location>
        <begin position="339"/>
        <end position="368"/>
    </location>
</feature>
<dbReference type="EMBL" id="FLRD01001147">
    <property type="protein sequence ID" value="SBT56598.1"/>
    <property type="molecule type" value="Genomic_DNA"/>
</dbReference>
<name>A0A1A9AL40_PLAOA</name>
<protein>
    <submittedName>
        <fullName evidence="4">PIR Superfamily Protein</fullName>
    </submittedName>
</protein>
<feature type="transmembrane region" description="Helical" evidence="2">
    <location>
        <begin position="449"/>
        <end position="471"/>
    </location>
</feature>
<feature type="compositionally biased region" description="Basic and acidic residues" evidence="1">
    <location>
        <begin position="180"/>
        <end position="192"/>
    </location>
</feature>
<evidence type="ECO:0000313" key="3">
    <source>
        <dbReference type="EMBL" id="SBT56598.1"/>
    </source>
</evidence>
<dbReference type="Proteomes" id="UP000078550">
    <property type="component" value="Unassembled WGS sequence"/>
</dbReference>
<evidence type="ECO:0000313" key="6">
    <source>
        <dbReference type="Proteomes" id="UP000078555"/>
    </source>
</evidence>
<proteinExistence type="predicted"/>
<feature type="region of interest" description="Disordered" evidence="1">
    <location>
        <begin position="161"/>
        <end position="274"/>
    </location>
</feature>
<feature type="compositionally biased region" description="Polar residues" evidence="1">
    <location>
        <begin position="403"/>
        <end position="419"/>
    </location>
</feature>
<reference evidence="6" key="3">
    <citation type="submission" date="2016-05" db="EMBL/GenBank/DDBJ databases">
        <authorList>
            <person name="Naeem R."/>
        </authorList>
    </citation>
    <scope>NUCLEOTIDE SEQUENCE [LARGE SCALE GENOMIC DNA]</scope>
</reference>
<feature type="region of interest" description="Disordered" evidence="1">
    <location>
        <begin position="294"/>
        <end position="431"/>
    </location>
</feature>
<dbReference type="EMBL" id="FLRE01001621">
    <property type="protein sequence ID" value="SBT56909.1"/>
    <property type="molecule type" value="Genomic_DNA"/>
</dbReference>
<dbReference type="AlphaFoldDB" id="A0A1A9AL40"/>
<evidence type="ECO:0000313" key="4">
    <source>
        <dbReference type="EMBL" id="SBT56909.1"/>
    </source>
</evidence>
<gene>
    <name evidence="3" type="ORF">POVWA1_077090</name>
    <name evidence="4" type="ORF">POVWA2_076010</name>
</gene>
<evidence type="ECO:0000256" key="2">
    <source>
        <dbReference type="SAM" id="Phobius"/>
    </source>
</evidence>
<accession>A0A1A9AL40</accession>
<reference evidence="5" key="1">
    <citation type="submission" date="2016-05" db="EMBL/GenBank/DDBJ databases">
        <authorList>
            <person name="Naeem Raeece"/>
        </authorList>
    </citation>
    <scope>NUCLEOTIDE SEQUENCE [LARGE SCALE GENOMIC DNA]</scope>
</reference>
<keyword evidence="2" id="KW-0812">Transmembrane</keyword>